<dbReference type="Gene3D" id="3.90.950.10">
    <property type="match status" value="1"/>
</dbReference>
<dbReference type="PIRSF" id="PIRSF006305">
    <property type="entry name" value="Maf"/>
    <property type="match status" value="1"/>
</dbReference>
<evidence type="ECO:0000313" key="3">
    <source>
        <dbReference type="EMBL" id="TNJ30659.1"/>
    </source>
</evidence>
<dbReference type="PANTHER" id="PTHR43213">
    <property type="entry name" value="BIFUNCTIONAL DTTP/UTP PYROPHOSPHATASE/METHYLTRANSFERASE PROTEIN-RELATED"/>
    <property type="match status" value="1"/>
</dbReference>
<keyword evidence="4" id="KW-1185">Reference proteome</keyword>
<protein>
    <submittedName>
        <fullName evidence="3">Maf-like protein yhdE</fullName>
    </submittedName>
</protein>
<comment type="caution">
    <text evidence="3">The sequence shown here is derived from an EMBL/GenBank/DDBJ whole genome shotgun (WGS) entry which is preliminary data.</text>
</comment>
<sequence>MHIVLASTSSRRAAILRAAGYTFSTCSPDCQEERATSTSDPEALALSNATRKAEAVLSLQTDPNAVVIGCDTVVLCKGDIYEKPRSRDECTSFISRFSGEQVSVVTAMAIRGARVRDSISKTLFFFRTISQSEITEYTNTSEPYDKAGGLSYQGWASRWITRIEGDYHGAVGLPISILAETLASTSEHK</sequence>
<name>A0A4Z1TDM4_GIAMU</name>
<evidence type="ECO:0000313" key="4">
    <source>
        <dbReference type="Proteomes" id="UP000315496"/>
    </source>
</evidence>
<dbReference type="InterPro" id="IPR003697">
    <property type="entry name" value="Maf-like"/>
</dbReference>
<dbReference type="EMBL" id="VDLU01000001">
    <property type="protein sequence ID" value="TNJ30659.1"/>
    <property type="molecule type" value="Genomic_DNA"/>
</dbReference>
<dbReference type="GO" id="GO:0047429">
    <property type="term" value="F:nucleoside triphosphate diphosphatase activity"/>
    <property type="evidence" value="ECO:0007669"/>
    <property type="project" value="InterPro"/>
</dbReference>
<proteinExistence type="inferred from homology"/>
<evidence type="ECO:0000256" key="2">
    <source>
        <dbReference type="ARBA" id="ARBA00022801"/>
    </source>
</evidence>
<dbReference type="InterPro" id="IPR029001">
    <property type="entry name" value="ITPase-like_fam"/>
</dbReference>
<dbReference type="CDD" id="cd00555">
    <property type="entry name" value="Maf"/>
    <property type="match status" value="1"/>
</dbReference>
<dbReference type="AlphaFoldDB" id="A0A4Z1TDM4"/>
<accession>A0A4Z1TDM4</accession>
<comment type="cofactor">
    <cofactor evidence="1">
        <name>a divalent metal cation</name>
        <dbReference type="ChEBI" id="CHEBI:60240"/>
    </cofactor>
</comment>
<reference evidence="3 4" key="1">
    <citation type="submission" date="2019-05" db="EMBL/GenBank/DDBJ databases">
        <title>The compact genome of Giardia muris reveals important steps in the evolution of intestinal protozoan parasites.</title>
        <authorList>
            <person name="Xu F."/>
            <person name="Jimenez-Gonzalez A."/>
            <person name="Einarsson E."/>
            <person name="Astvaldsson A."/>
            <person name="Peirasmaki D."/>
            <person name="Eckmann L."/>
            <person name="Andersson J.O."/>
            <person name="Svard S.G."/>
            <person name="Jerlstrom-Hultqvist J."/>
        </authorList>
    </citation>
    <scope>NUCLEOTIDE SEQUENCE [LARGE SCALE GENOMIC DNA]</scope>
    <source>
        <strain evidence="3 4">Roberts-Thomson</strain>
    </source>
</reference>
<gene>
    <name evidence="3" type="ORF">GMRT_10753</name>
</gene>
<dbReference type="Pfam" id="PF02545">
    <property type="entry name" value="Maf"/>
    <property type="match status" value="1"/>
</dbReference>
<dbReference type="Proteomes" id="UP000315496">
    <property type="component" value="Chromosome 1"/>
</dbReference>
<dbReference type="HAMAP" id="MF_00528">
    <property type="entry name" value="Maf"/>
    <property type="match status" value="1"/>
</dbReference>
<organism evidence="3 4">
    <name type="scientific">Giardia muris</name>
    <dbReference type="NCBI Taxonomy" id="5742"/>
    <lineage>
        <taxon>Eukaryota</taxon>
        <taxon>Metamonada</taxon>
        <taxon>Diplomonadida</taxon>
        <taxon>Hexamitidae</taxon>
        <taxon>Giardiinae</taxon>
        <taxon>Giardia</taxon>
    </lineage>
</organism>
<dbReference type="NCBIfam" id="TIGR00172">
    <property type="entry name" value="maf"/>
    <property type="match status" value="1"/>
</dbReference>
<dbReference type="SUPFAM" id="SSF52972">
    <property type="entry name" value="ITPase-like"/>
    <property type="match status" value="1"/>
</dbReference>
<evidence type="ECO:0000256" key="1">
    <source>
        <dbReference type="ARBA" id="ARBA00001968"/>
    </source>
</evidence>
<keyword evidence="2" id="KW-0378">Hydrolase</keyword>
<dbReference type="PANTHER" id="PTHR43213:SF5">
    <property type="entry name" value="BIFUNCTIONAL DTTP_UTP PYROPHOSPHATASE_METHYLTRANSFERASE PROTEIN-RELATED"/>
    <property type="match status" value="1"/>
</dbReference>
<dbReference type="OrthoDB" id="10267058at2759"/>
<dbReference type="VEuPathDB" id="GiardiaDB:GMRT_10753"/>